<dbReference type="Proteomes" id="UP000295509">
    <property type="component" value="Unassembled WGS sequence"/>
</dbReference>
<evidence type="ECO:0000259" key="1">
    <source>
        <dbReference type="Pfam" id="PF01261"/>
    </source>
</evidence>
<dbReference type="InterPro" id="IPR036237">
    <property type="entry name" value="Xyl_isomerase-like_sf"/>
</dbReference>
<comment type="caution">
    <text evidence="2">The sequence shown here is derived from an EMBL/GenBank/DDBJ whole genome shotgun (WGS) entry which is preliminary data.</text>
</comment>
<dbReference type="InterPro" id="IPR013022">
    <property type="entry name" value="Xyl_isomerase-like_TIM-brl"/>
</dbReference>
<accession>A0A4R8LHN1</accession>
<dbReference type="GO" id="GO:0016853">
    <property type="term" value="F:isomerase activity"/>
    <property type="evidence" value="ECO:0007669"/>
    <property type="project" value="UniProtKB-KW"/>
</dbReference>
<keyword evidence="2" id="KW-0413">Isomerase</keyword>
<keyword evidence="3" id="KW-1185">Reference proteome</keyword>
<feature type="domain" description="Xylose isomerase-like TIM barrel" evidence="1">
    <location>
        <begin position="22"/>
        <end position="189"/>
    </location>
</feature>
<name>A0A4R8LHN1_9BURK</name>
<dbReference type="AlphaFoldDB" id="A0A4R8LHN1"/>
<dbReference type="RefSeq" id="WP_243849699.1">
    <property type="nucleotide sequence ID" value="NZ_JBHLUW010000055.1"/>
</dbReference>
<protein>
    <submittedName>
        <fullName evidence="2">Sugar phosphate isomerase/epimerase</fullName>
    </submittedName>
</protein>
<dbReference type="Pfam" id="PF01261">
    <property type="entry name" value="AP_endonuc_2"/>
    <property type="match status" value="1"/>
</dbReference>
<dbReference type="EMBL" id="SORE01000020">
    <property type="protein sequence ID" value="TDY42657.1"/>
    <property type="molecule type" value="Genomic_DNA"/>
</dbReference>
<organism evidence="2 3">
    <name type="scientific">Paraburkholderia rhizosphaerae</name>
    <dbReference type="NCBI Taxonomy" id="480658"/>
    <lineage>
        <taxon>Bacteria</taxon>
        <taxon>Pseudomonadati</taxon>
        <taxon>Pseudomonadota</taxon>
        <taxon>Betaproteobacteria</taxon>
        <taxon>Burkholderiales</taxon>
        <taxon>Burkholderiaceae</taxon>
        <taxon>Paraburkholderia</taxon>
    </lineage>
</organism>
<dbReference type="SUPFAM" id="SSF51658">
    <property type="entry name" value="Xylose isomerase-like"/>
    <property type="match status" value="1"/>
</dbReference>
<evidence type="ECO:0000313" key="2">
    <source>
        <dbReference type="EMBL" id="TDY42657.1"/>
    </source>
</evidence>
<proteinExistence type="predicted"/>
<gene>
    <name evidence="2" type="ORF">BX592_12018</name>
</gene>
<sequence>MRFELFKTFWGFTGSLRDAGAQVRAAGFDGMEAQVPAGEAERDRFAAALADEQLEFIAEITTAGSYVPERGATPDDHLRDLEAKLIWAKPLRPRFCTVIAGCDAWPAAWQFDFFARAVELEAKHGMVCSFETHRSRSLFNPWITRDVVRAVPQLKLTCDFSHWVVVCERLLDGEWETLAELAPRAHHVHGRVGYPQGPQVPHPAAPEYADCLASHRRIWELLWDAQLANGYATTTMTPEFGPDGYLHTLPFTNAPVADLWEVNTWMGQQERRHFAAFLQQRDAGDPVSRDTSVLRTPNAA</sequence>
<reference evidence="2 3" key="1">
    <citation type="submission" date="2019-03" db="EMBL/GenBank/DDBJ databases">
        <title>Genomic Encyclopedia of Type Strains, Phase III (KMG-III): the genomes of soil and plant-associated and newly described type strains.</title>
        <authorList>
            <person name="Whitman W."/>
        </authorList>
    </citation>
    <scope>NUCLEOTIDE SEQUENCE [LARGE SCALE GENOMIC DNA]</scope>
    <source>
        <strain evidence="2 3">LMG 29544</strain>
    </source>
</reference>
<evidence type="ECO:0000313" key="3">
    <source>
        <dbReference type="Proteomes" id="UP000295509"/>
    </source>
</evidence>
<dbReference type="Gene3D" id="3.20.20.150">
    <property type="entry name" value="Divalent-metal-dependent TIM barrel enzymes"/>
    <property type="match status" value="1"/>
</dbReference>